<protein>
    <recommendedName>
        <fullName evidence="14">Beta-ketoacyl-[acyl-carrier-protein] synthase III</fullName>
        <shortName evidence="14">Beta-ketoacyl-ACP synthase III</shortName>
        <shortName evidence="14">KAS III</shortName>
        <ecNumber evidence="14">2.3.1.180</ecNumber>
    </recommendedName>
    <alternativeName>
        <fullName evidence="14">3-oxoacyl-[acyl-carrier-protein] synthase 3</fullName>
    </alternativeName>
    <alternativeName>
        <fullName evidence="14">3-oxoacyl-[acyl-carrier-protein] synthase III</fullName>
    </alternativeName>
</protein>
<evidence type="ECO:0000256" key="14">
    <source>
        <dbReference type="HAMAP-Rule" id="MF_01815"/>
    </source>
</evidence>
<comment type="caution">
    <text evidence="17">The sequence shown here is derived from an EMBL/GenBank/DDBJ whole genome shotgun (WGS) entry which is preliminary data.</text>
</comment>
<keyword evidence="6 14" id="KW-0276">Fatty acid metabolism</keyword>
<comment type="function">
    <text evidence="14">Catalyzes the condensation reaction of fatty acid synthesis by the addition to an acyl acceptor of two carbons from malonyl-ACP. Catalyzes the first condensation reaction which initiates fatty acid synthesis and may therefore play a role in governing the total rate of fatty acid production. Possesses both acetoacetyl-ACP synthase and acetyl transacylase activities. Its substrate specificity determines the biosynthesis of branched-chain and/or straight-chain of fatty acids.</text>
</comment>
<dbReference type="GO" id="GO:0033818">
    <property type="term" value="F:beta-ketoacyl-acyl-carrier-protein synthase III activity"/>
    <property type="evidence" value="ECO:0007669"/>
    <property type="project" value="UniProtKB-UniRule"/>
</dbReference>
<organism evidence="17 18">
    <name type="scientific">Paenibacillus rhizosphaerae</name>
    <dbReference type="NCBI Taxonomy" id="297318"/>
    <lineage>
        <taxon>Bacteria</taxon>
        <taxon>Bacillati</taxon>
        <taxon>Bacillota</taxon>
        <taxon>Bacilli</taxon>
        <taxon>Bacillales</taxon>
        <taxon>Paenibacillaceae</taxon>
        <taxon>Paenibacillus</taxon>
    </lineage>
</organism>
<keyword evidence="9 14" id="KW-0012">Acyltransferase</keyword>
<dbReference type="PANTHER" id="PTHR34069">
    <property type="entry name" value="3-OXOACYL-[ACYL-CARRIER-PROTEIN] SYNTHASE 3"/>
    <property type="match status" value="1"/>
</dbReference>
<name>A0A839TTW8_9BACL</name>
<comment type="catalytic activity">
    <reaction evidence="10">
        <text>malonyl-[ACP] + acetyl-CoA + H(+) = 3-oxobutanoyl-[ACP] + CO2 + CoA</text>
        <dbReference type="Rhea" id="RHEA:12080"/>
        <dbReference type="Rhea" id="RHEA-COMP:9623"/>
        <dbReference type="Rhea" id="RHEA-COMP:9625"/>
        <dbReference type="ChEBI" id="CHEBI:15378"/>
        <dbReference type="ChEBI" id="CHEBI:16526"/>
        <dbReference type="ChEBI" id="CHEBI:57287"/>
        <dbReference type="ChEBI" id="CHEBI:57288"/>
        <dbReference type="ChEBI" id="CHEBI:78449"/>
        <dbReference type="ChEBI" id="CHEBI:78450"/>
        <dbReference type="EC" id="2.3.1.180"/>
    </reaction>
    <physiologicalReaction direction="left-to-right" evidence="10">
        <dbReference type="Rhea" id="RHEA:12081"/>
    </physiologicalReaction>
</comment>
<reference evidence="17 18" key="1">
    <citation type="submission" date="2020-08" db="EMBL/GenBank/DDBJ databases">
        <title>Genomic Encyclopedia of Type Strains, Phase III (KMG-III): the genomes of soil and plant-associated and newly described type strains.</title>
        <authorList>
            <person name="Whitman W."/>
        </authorList>
    </citation>
    <scope>NUCLEOTIDE SEQUENCE [LARGE SCALE GENOMIC DNA]</scope>
    <source>
        <strain evidence="17 18">CECT 5831</strain>
    </source>
</reference>
<keyword evidence="14" id="KW-0511">Multifunctional enzyme</keyword>
<evidence type="ECO:0000256" key="7">
    <source>
        <dbReference type="ARBA" id="ARBA00023098"/>
    </source>
</evidence>
<dbReference type="CDD" id="cd00830">
    <property type="entry name" value="KAS_III"/>
    <property type="match status" value="1"/>
</dbReference>
<feature type="active site" evidence="14">
    <location>
        <position position="255"/>
    </location>
</feature>
<evidence type="ECO:0000256" key="5">
    <source>
        <dbReference type="ARBA" id="ARBA00022679"/>
    </source>
</evidence>
<evidence type="ECO:0000256" key="8">
    <source>
        <dbReference type="ARBA" id="ARBA00023160"/>
    </source>
</evidence>
<keyword evidence="8 14" id="KW-0275">Fatty acid biosynthesis</keyword>
<keyword evidence="3 14" id="KW-0963">Cytoplasm</keyword>
<comment type="domain">
    <text evidence="14">The last Arg residue of the ACP-binding site is essential for the weak association between ACP/AcpP and FabH.</text>
</comment>
<dbReference type="InterPro" id="IPR013751">
    <property type="entry name" value="ACP_syn_III_N"/>
</dbReference>
<dbReference type="FunFam" id="3.40.47.10:FF:000004">
    <property type="entry name" value="3-oxoacyl-[acyl-carrier-protein] synthase 3"/>
    <property type="match status" value="1"/>
</dbReference>
<comment type="subcellular location">
    <subcellularLocation>
        <location evidence="14">Cytoplasm</location>
    </subcellularLocation>
</comment>
<dbReference type="NCBIfam" id="TIGR00747">
    <property type="entry name" value="fabH"/>
    <property type="match status" value="1"/>
</dbReference>
<keyword evidence="4 14" id="KW-0444">Lipid biosynthesis</keyword>
<comment type="catalytic activity">
    <reaction evidence="12">
        <text>2-methylpropanoyl-CoA + malonyl-[ACP] + H(+) = 4-methyl-3-oxopentanoyl-[ACP] + CO2 + CoA</text>
        <dbReference type="Rhea" id="RHEA:42268"/>
        <dbReference type="Rhea" id="RHEA-COMP:9623"/>
        <dbReference type="Rhea" id="RHEA-COMP:9940"/>
        <dbReference type="ChEBI" id="CHEBI:15378"/>
        <dbReference type="ChEBI" id="CHEBI:16526"/>
        <dbReference type="ChEBI" id="CHEBI:57287"/>
        <dbReference type="ChEBI" id="CHEBI:57338"/>
        <dbReference type="ChEBI" id="CHEBI:78449"/>
        <dbReference type="ChEBI" id="CHEBI:78820"/>
        <dbReference type="EC" id="2.3.1.300"/>
    </reaction>
    <physiologicalReaction direction="left-to-right" evidence="12">
        <dbReference type="Rhea" id="RHEA:42269"/>
    </physiologicalReaction>
</comment>
<dbReference type="AlphaFoldDB" id="A0A839TTW8"/>
<dbReference type="GO" id="GO:0006633">
    <property type="term" value="P:fatty acid biosynthetic process"/>
    <property type="evidence" value="ECO:0007669"/>
    <property type="project" value="UniProtKB-UniRule"/>
</dbReference>
<dbReference type="Proteomes" id="UP000517523">
    <property type="component" value="Unassembled WGS sequence"/>
</dbReference>
<feature type="active site" evidence="14">
    <location>
        <position position="118"/>
    </location>
</feature>
<feature type="domain" description="Beta-ketoacyl-[acyl-carrier-protein] synthase III C-terminal" evidence="15">
    <location>
        <begin position="239"/>
        <end position="328"/>
    </location>
</feature>
<comment type="pathway">
    <text evidence="1 14">Lipid metabolism; fatty acid biosynthesis.</text>
</comment>
<evidence type="ECO:0000256" key="4">
    <source>
        <dbReference type="ARBA" id="ARBA00022516"/>
    </source>
</evidence>
<dbReference type="InterPro" id="IPR013747">
    <property type="entry name" value="ACP_syn_III_C"/>
</dbReference>
<feature type="region of interest" description="ACP-binding" evidence="14">
    <location>
        <begin position="256"/>
        <end position="260"/>
    </location>
</feature>
<evidence type="ECO:0000256" key="2">
    <source>
        <dbReference type="ARBA" id="ARBA00008642"/>
    </source>
</evidence>
<dbReference type="EC" id="2.3.1.180" evidence="14"/>
<dbReference type="NCBIfam" id="NF006829">
    <property type="entry name" value="PRK09352.1"/>
    <property type="match status" value="1"/>
</dbReference>
<dbReference type="PANTHER" id="PTHR34069:SF2">
    <property type="entry name" value="BETA-KETOACYL-[ACYL-CARRIER-PROTEIN] SYNTHASE III"/>
    <property type="match status" value="1"/>
</dbReference>
<dbReference type="EMBL" id="JACHXJ010000003">
    <property type="protein sequence ID" value="MBB3128729.1"/>
    <property type="molecule type" value="Genomic_DNA"/>
</dbReference>
<evidence type="ECO:0000256" key="13">
    <source>
        <dbReference type="ARBA" id="ARBA00052985"/>
    </source>
</evidence>
<evidence type="ECO:0000256" key="9">
    <source>
        <dbReference type="ARBA" id="ARBA00023315"/>
    </source>
</evidence>
<keyword evidence="7 14" id="KW-0443">Lipid metabolism</keyword>
<evidence type="ECO:0000313" key="18">
    <source>
        <dbReference type="Proteomes" id="UP000517523"/>
    </source>
</evidence>
<dbReference type="GO" id="GO:0044550">
    <property type="term" value="P:secondary metabolite biosynthetic process"/>
    <property type="evidence" value="ECO:0007669"/>
    <property type="project" value="TreeGrafter"/>
</dbReference>
<evidence type="ECO:0000256" key="10">
    <source>
        <dbReference type="ARBA" id="ARBA00051096"/>
    </source>
</evidence>
<dbReference type="InterPro" id="IPR004655">
    <property type="entry name" value="FabH"/>
</dbReference>
<dbReference type="Pfam" id="PF08541">
    <property type="entry name" value="ACP_syn_III_C"/>
    <property type="match status" value="1"/>
</dbReference>
<dbReference type="HAMAP" id="MF_01815">
    <property type="entry name" value="FabH"/>
    <property type="match status" value="1"/>
</dbReference>
<dbReference type="GO" id="GO:0004315">
    <property type="term" value="F:3-oxoacyl-[acyl-carrier-protein] synthase activity"/>
    <property type="evidence" value="ECO:0007669"/>
    <property type="project" value="InterPro"/>
</dbReference>
<comment type="catalytic activity">
    <reaction evidence="11">
        <text>(2S)-2-methylbutanoyl-CoA + malonyl-[ACP] + H(+) = (4S)-4-methyl-3-oxohexanoyl-[ACP] + CO2 + CoA</text>
        <dbReference type="Rhea" id="RHEA:42276"/>
        <dbReference type="Rhea" id="RHEA-COMP:9623"/>
        <dbReference type="Rhea" id="RHEA-COMP:17148"/>
        <dbReference type="ChEBI" id="CHEBI:15378"/>
        <dbReference type="ChEBI" id="CHEBI:16526"/>
        <dbReference type="ChEBI" id="CHEBI:57287"/>
        <dbReference type="ChEBI" id="CHEBI:78449"/>
        <dbReference type="ChEBI" id="CHEBI:88166"/>
        <dbReference type="ChEBI" id="CHEBI:167462"/>
        <dbReference type="EC" id="2.3.1.300"/>
    </reaction>
    <physiologicalReaction direction="left-to-right" evidence="11">
        <dbReference type="Rhea" id="RHEA:42277"/>
    </physiologicalReaction>
</comment>
<gene>
    <name evidence="14" type="primary">fabH</name>
    <name evidence="17" type="ORF">FHS19_003404</name>
</gene>
<feature type="domain" description="Beta-ketoacyl-[acyl-carrier-protein] synthase III N-terminal" evidence="16">
    <location>
        <begin position="112"/>
        <end position="190"/>
    </location>
</feature>
<evidence type="ECO:0000256" key="6">
    <source>
        <dbReference type="ARBA" id="ARBA00022832"/>
    </source>
</evidence>
<comment type="similarity">
    <text evidence="2 14">Belongs to the thiolase-like superfamily. FabH family.</text>
</comment>
<evidence type="ECO:0000259" key="15">
    <source>
        <dbReference type="Pfam" id="PF08541"/>
    </source>
</evidence>
<feature type="active site" evidence="14">
    <location>
        <position position="285"/>
    </location>
</feature>
<proteinExistence type="inferred from homology"/>
<comment type="subunit">
    <text evidence="14">Homodimer.</text>
</comment>
<dbReference type="InterPro" id="IPR016039">
    <property type="entry name" value="Thiolase-like"/>
</dbReference>
<dbReference type="SUPFAM" id="SSF53901">
    <property type="entry name" value="Thiolase-like"/>
    <property type="match status" value="1"/>
</dbReference>
<dbReference type="Gene3D" id="3.40.47.10">
    <property type="match status" value="1"/>
</dbReference>
<keyword evidence="5 14" id="KW-0808">Transferase</keyword>
<evidence type="ECO:0000256" key="12">
    <source>
        <dbReference type="ARBA" id="ARBA00052467"/>
    </source>
</evidence>
<dbReference type="GO" id="GO:0005737">
    <property type="term" value="C:cytoplasm"/>
    <property type="evidence" value="ECO:0007669"/>
    <property type="project" value="UniProtKB-SubCell"/>
</dbReference>
<evidence type="ECO:0000256" key="3">
    <source>
        <dbReference type="ARBA" id="ARBA00022490"/>
    </source>
</evidence>
<sequence length="334" mass="36511">MMNLTVSTARITAIGSYVPEKKLTNADLEQMVDTNDEWIVQRTGMRERRIAGENEYSSTMAYKAVEDLVSRYGQDLTDVDCIIVSTTTPDYAFPSVACQIQGHFHIPSTAAFDLNATCAGFTYALHMANGLITSGLHRKVLVVAAETLSRVTDYTDRSTCILFGDGAAAVLVEKDEQRPSFITAHLGTNGEGGIHVYRTNLSTTMDGEELLTSEKMVQNGREVYKWATRTVPQGVETLLEQAGMTAEDVNWFVPHSANFRMVESICEKAGIPVEKTLTSMEYYGNTSSVSIPLALQLGLDEGKLQNGDTLLLYGFGGGLTHAGLILKWDLDARG</sequence>
<accession>A0A839TTW8</accession>
<evidence type="ECO:0000256" key="1">
    <source>
        <dbReference type="ARBA" id="ARBA00005194"/>
    </source>
</evidence>
<evidence type="ECO:0000259" key="16">
    <source>
        <dbReference type="Pfam" id="PF08545"/>
    </source>
</evidence>
<dbReference type="Pfam" id="PF08545">
    <property type="entry name" value="ACP_syn_III"/>
    <property type="match status" value="1"/>
</dbReference>
<comment type="catalytic activity">
    <reaction evidence="13">
        <text>3-methylbutanoyl-CoA + malonyl-[ACP] + H(+) = 5-methyl-3-oxohexanoyl-[ACP] + CO2 + CoA</text>
        <dbReference type="Rhea" id="RHEA:42272"/>
        <dbReference type="Rhea" id="RHEA-COMP:9623"/>
        <dbReference type="Rhea" id="RHEA-COMP:9941"/>
        <dbReference type="ChEBI" id="CHEBI:15378"/>
        <dbReference type="ChEBI" id="CHEBI:16526"/>
        <dbReference type="ChEBI" id="CHEBI:57287"/>
        <dbReference type="ChEBI" id="CHEBI:57345"/>
        <dbReference type="ChEBI" id="CHEBI:78449"/>
        <dbReference type="ChEBI" id="CHEBI:78822"/>
        <dbReference type="EC" id="2.3.1.300"/>
    </reaction>
    <physiologicalReaction direction="left-to-right" evidence="13">
        <dbReference type="Rhea" id="RHEA:42273"/>
    </physiologicalReaction>
</comment>
<evidence type="ECO:0000256" key="11">
    <source>
        <dbReference type="ARBA" id="ARBA00052407"/>
    </source>
</evidence>
<evidence type="ECO:0000313" key="17">
    <source>
        <dbReference type="EMBL" id="MBB3128729.1"/>
    </source>
</evidence>
<dbReference type="UniPathway" id="UPA00094"/>